<evidence type="ECO:0000256" key="1">
    <source>
        <dbReference type="SAM" id="MobiDB-lite"/>
    </source>
</evidence>
<dbReference type="Proteomes" id="UP000275078">
    <property type="component" value="Unassembled WGS sequence"/>
</dbReference>
<dbReference type="PANTHER" id="PTHR11158">
    <property type="entry name" value="MSF1/PX19 RELATED"/>
    <property type="match status" value="1"/>
</dbReference>
<keyword evidence="4" id="KW-1185">Reference proteome</keyword>
<protein>
    <submittedName>
        <fullName evidence="3">MSF1-domain-containing protein</fullName>
    </submittedName>
</protein>
<dbReference type="STRING" id="1160509.A0A3N4I3M9"/>
<dbReference type="InterPro" id="IPR037365">
    <property type="entry name" value="Slowmo/Ups"/>
</dbReference>
<name>A0A3N4I3M9_ASCIM</name>
<sequence length="229" mass="25372">MKFFENTCSFDYPWPEVSIANWRKYCAWNNRCEHVLAVDTISRSVSPTGELITERLITTSQNPPAFIASIFKSLNLPTTSHIYERSIVSIPRPPTTSALTTPTSPPSTLETDAPSIPSVVMTSRNLTLTQLMVVSERVSYTPHPADPQKTEFKQHAEIEATLQAWDMVKRKVEAFGVEAFGGNAEKGREGFGRVLEMGRKAIEEGWENVTGSLEGVVGGLDEGEVARRI</sequence>
<proteinExistence type="predicted"/>
<feature type="domain" description="PRELI/MSF1" evidence="2">
    <location>
        <begin position="1"/>
        <end position="203"/>
    </location>
</feature>
<dbReference type="PROSITE" id="PS50904">
    <property type="entry name" value="PRELI_MSF1"/>
    <property type="match status" value="1"/>
</dbReference>
<evidence type="ECO:0000313" key="4">
    <source>
        <dbReference type="Proteomes" id="UP000275078"/>
    </source>
</evidence>
<dbReference type="GO" id="GO:0005758">
    <property type="term" value="C:mitochondrial intermembrane space"/>
    <property type="evidence" value="ECO:0007669"/>
    <property type="project" value="InterPro"/>
</dbReference>
<organism evidence="3 4">
    <name type="scientific">Ascobolus immersus RN42</name>
    <dbReference type="NCBI Taxonomy" id="1160509"/>
    <lineage>
        <taxon>Eukaryota</taxon>
        <taxon>Fungi</taxon>
        <taxon>Dikarya</taxon>
        <taxon>Ascomycota</taxon>
        <taxon>Pezizomycotina</taxon>
        <taxon>Pezizomycetes</taxon>
        <taxon>Pezizales</taxon>
        <taxon>Ascobolaceae</taxon>
        <taxon>Ascobolus</taxon>
    </lineage>
</organism>
<evidence type="ECO:0000313" key="3">
    <source>
        <dbReference type="EMBL" id="RPA78771.1"/>
    </source>
</evidence>
<dbReference type="InterPro" id="IPR006797">
    <property type="entry name" value="PRELI/MSF1_dom"/>
</dbReference>
<dbReference type="Pfam" id="PF04707">
    <property type="entry name" value="PRELI"/>
    <property type="match status" value="2"/>
</dbReference>
<feature type="compositionally biased region" description="Low complexity" evidence="1">
    <location>
        <begin position="95"/>
        <end position="108"/>
    </location>
</feature>
<evidence type="ECO:0000259" key="2">
    <source>
        <dbReference type="PROSITE" id="PS50904"/>
    </source>
</evidence>
<feature type="region of interest" description="Disordered" evidence="1">
    <location>
        <begin position="93"/>
        <end position="114"/>
    </location>
</feature>
<accession>A0A3N4I3M9</accession>
<dbReference type="AlphaFoldDB" id="A0A3N4I3M9"/>
<gene>
    <name evidence="3" type="ORF">BJ508DRAFT_152630</name>
</gene>
<dbReference type="OrthoDB" id="407630at2759"/>
<dbReference type="EMBL" id="ML119707">
    <property type="protein sequence ID" value="RPA78771.1"/>
    <property type="molecule type" value="Genomic_DNA"/>
</dbReference>
<reference evidence="3 4" key="1">
    <citation type="journal article" date="2018" name="Nat. Ecol. Evol.">
        <title>Pezizomycetes genomes reveal the molecular basis of ectomycorrhizal truffle lifestyle.</title>
        <authorList>
            <person name="Murat C."/>
            <person name="Payen T."/>
            <person name="Noel B."/>
            <person name="Kuo A."/>
            <person name="Morin E."/>
            <person name="Chen J."/>
            <person name="Kohler A."/>
            <person name="Krizsan K."/>
            <person name="Balestrini R."/>
            <person name="Da Silva C."/>
            <person name="Montanini B."/>
            <person name="Hainaut M."/>
            <person name="Levati E."/>
            <person name="Barry K.W."/>
            <person name="Belfiori B."/>
            <person name="Cichocki N."/>
            <person name="Clum A."/>
            <person name="Dockter R.B."/>
            <person name="Fauchery L."/>
            <person name="Guy J."/>
            <person name="Iotti M."/>
            <person name="Le Tacon F."/>
            <person name="Lindquist E.A."/>
            <person name="Lipzen A."/>
            <person name="Malagnac F."/>
            <person name="Mello A."/>
            <person name="Molinier V."/>
            <person name="Miyauchi S."/>
            <person name="Poulain J."/>
            <person name="Riccioni C."/>
            <person name="Rubini A."/>
            <person name="Sitrit Y."/>
            <person name="Splivallo R."/>
            <person name="Traeger S."/>
            <person name="Wang M."/>
            <person name="Zifcakova L."/>
            <person name="Wipf D."/>
            <person name="Zambonelli A."/>
            <person name="Paolocci F."/>
            <person name="Nowrousian M."/>
            <person name="Ottonello S."/>
            <person name="Baldrian P."/>
            <person name="Spatafora J.W."/>
            <person name="Henrissat B."/>
            <person name="Nagy L.G."/>
            <person name="Aury J.M."/>
            <person name="Wincker P."/>
            <person name="Grigoriev I.V."/>
            <person name="Bonfante P."/>
            <person name="Martin F.M."/>
        </authorList>
    </citation>
    <scope>NUCLEOTIDE SEQUENCE [LARGE SCALE GENOMIC DNA]</scope>
    <source>
        <strain evidence="3 4">RN42</strain>
    </source>
</reference>